<name>A0A8J8M7E0_9FIRM</name>
<keyword evidence="6" id="KW-1185">Reference proteome</keyword>
<protein>
    <submittedName>
        <fullName evidence="5">BlaI/MecI/CopY family transcriptional regulator</fullName>
    </submittedName>
</protein>
<sequence>MELIKLFDSELRLMELIWQQEESTTAKELSLIAAEIIGWNKNTTYTILKKLIAKGAIERIEPNFVCKALITREQVQLDETRKLIDKLYDGSIRTFFTSFIKKEHLSKEEIEELKDIINKEL</sequence>
<dbReference type="InterPro" id="IPR036388">
    <property type="entry name" value="WH-like_DNA-bd_sf"/>
</dbReference>
<keyword evidence="3" id="KW-0238">DNA-binding</keyword>
<dbReference type="InterPro" id="IPR036390">
    <property type="entry name" value="WH_DNA-bd_sf"/>
</dbReference>
<dbReference type="GO" id="GO:0003677">
    <property type="term" value="F:DNA binding"/>
    <property type="evidence" value="ECO:0007669"/>
    <property type="project" value="UniProtKB-KW"/>
</dbReference>
<keyword evidence="4" id="KW-0804">Transcription</keyword>
<dbReference type="PIRSF" id="PIRSF019455">
    <property type="entry name" value="CopR_AtkY"/>
    <property type="match status" value="1"/>
</dbReference>
<keyword evidence="2" id="KW-0805">Transcription regulation</keyword>
<dbReference type="Gene3D" id="1.10.4040.10">
    <property type="entry name" value="Penicillinase repressor domain"/>
    <property type="match status" value="1"/>
</dbReference>
<reference evidence="5 6" key="1">
    <citation type="submission" date="2020-07" db="EMBL/GenBank/DDBJ databases">
        <title>Vallitalea guaymasensis genome.</title>
        <authorList>
            <person name="Postec A."/>
        </authorList>
    </citation>
    <scope>NUCLEOTIDE SEQUENCE [LARGE SCALE GENOMIC DNA]</scope>
    <source>
        <strain evidence="5 6">Ra1766G1</strain>
    </source>
</reference>
<dbReference type="SUPFAM" id="SSF46785">
    <property type="entry name" value="Winged helix' DNA-binding domain"/>
    <property type="match status" value="1"/>
</dbReference>
<dbReference type="Gene3D" id="1.10.10.10">
    <property type="entry name" value="Winged helix-like DNA-binding domain superfamily/Winged helix DNA-binding domain"/>
    <property type="match status" value="1"/>
</dbReference>
<comment type="similarity">
    <text evidence="1">Belongs to the BlaI transcriptional regulatory family.</text>
</comment>
<dbReference type="AlphaFoldDB" id="A0A8J8M7E0"/>
<evidence type="ECO:0000256" key="2">
    <source>
        <dbReference type="ARBA" id="ARBA00023015"/>
    </source>
</evidence>
<evidence type="ECO:0000256" key="3">
    <source>
        <dbReference type="ARBA" id="ARBA00023125"/>
    </source>
</evidence>
<gene>
    <name evidence="5" type="ORF">HYG85_02010</name>
</gene>
<dbReference type="RefSeq" id="WP_212692070.1">
    <property type="nucleotide sequence ID" value="NZ_CP058561.1"/>
</dbReference>
<dbReference type="EMBL" id="CP058561">
    <property type="protein sequence ID" value="QUH27754.1"/>
    <property type="molecule type" value="Genomic_DNA"/>
</dbReference>
<evidence type="ECO:0000313" key="6">
    <source>
        <dbReference type="Proteomes" id="UP000677305"/>
    </source>
</evidence>
<dbReference type="InterPro" id="IPR005650">
    <property type="entry name" value="BlaI_family"/>
</dbReference>
<accession>A0A8J8M7E0</accession>
<dbReference type="KEGG" id="vgu:HYG85_02010"/>
<dbReference type="GO" id="GO:0045892">
    <property type="term" value="P:negative regulation of DNA-templated transcription"/>
    <property type="evidence" value="ECO:0007669"/>
    <property type="project" value="InterPro"/>
</dbReference>
<evidence type="ECO:0000313" key="5">
    <source>
        <dbReference type="EMBL" id="QUH27754.1"/>
    </source>
</evidence>
<evidence type="ECO:0000256" key="1">
    <source>
        <dbReference type="ARBA" id="ARBA00011046"/>
    </source>
</evidence>
<proteinExistence type="inferred from homology"/>
<organism evidence="5 6">
    <name type="scientific">Vallitalea guaymasensis</name>
    <dbReference type="NCBI Taxonomy" id="1185412"/>
    <lineage>
        <taxon>Bacteria</taxon>
        <taxon>Bacillati</taxon>
        <taxon>Bacillota</taxon>
        <taxon>Clostridia</taxon>
        <taxon>Lachnospirales</taxon>
        <taxon>Vallitaleaceae</taxon>
        <taxon>Vallitalea</taxon>
    </lineage>
</organism>
<evidence type="ECO:0000256" key="4">
    <source>
        <dbReference type="ARBA" id="ARBA00023163"/>
    </source>
</evidence>
<dbReference type="Proteomes" id="UP000677305">
    <property type="component" value="Chromosome"/>
</dbReference>
<dbReference type="Pfam" id="PF03965">
    <property type="entry name" value="Penicillinase_R"/>
    <property type="match status" value="1"/>
</dbReference>